<dbReference type="SMR" id="A0A0P0VKM7"/>
<dbReference type="Gramene" id="Os02t0567850-01">
    <property type="protein sequence ID" value="Os02t0567850-01"/>
    <property type="gene ID" value="Os02g0567850"/>
</dbReference>
<name>A0A0P0VKM7_ORYSJ</name>
<reference evidence="2 3" key="2">
    <citation type="journal article" date="2013" name="Plant Cell Physiol.">
        <title>Rice Annotation Project Database (RAP-DB): an integrative and interactive database for rice genomics.</title>
        <authorList>
            <person name="Sakai H."/>
            <person name="Lee S.S."/>
            <person name="Tanaka T."/>
            <person name="Numa H."/>
            <person name="Kim J."/>
            <person name="Kawahara Y."/>
            <person name="Wakimoto H."/>
            <person name="Yang C.C."/>
            <person name="Iwamoto M."/>
            <person name="Abe T."/>
            <person name="Yamada Y."/>
            <person name="Muto A."/>
            <person name="Inokuchi H."/>
            <person name="Ikemura T."/>
            <person name="Matsumoto T."/>
            <person name="Sasaki T."/>
            <person name="Itoh T."/>
        </authorList>
    </citation>
    <scope>NUCLEOTIDE SEQUENCE [LARGE SCALE GENOMIC DNA]</scope>
    <source>
        <strain evidence="3">cv. Nipponbare</strain>
    </source>
</reference>
<dbReference type="FunCoup" id="A0A0P0VKM7">
    <property type="interactions" value="2"/>
</dbReference>
<sequence>MNPTRLTYCRMSPRFKTWKTKQQKRENCDILANAQQHARNRGVKSHEITRVFTHTALNELKVKAPLAATNQILRKTNNYSIHKQEIAAKQSFPSQSRHKMNESARIPTTNLAELKRSGTDKAGSGGASELGMGGRDRTSPLGPKQLCR</sequence>
<feature type="compositionally biased region" description="Gly residues" evidence="1">
    <location>
        <begin position="123"/>
        <end position="133"/>
    </location>
</feature>
<dbReference type="AlphaFoldDB" id="A0A0P0VKM7"/>
<keyword evidence="3" id="KW-1185">Reference proteome</keyword>
<feature type="region of interest" description="Disordered" evidence="1">
    <location>
        <begin position="86"/>
        <end position="148"/>
    </location>
</feature>
<evidence type="ECO:0000256" key="1">
    <source>
        <dbReference type="SAM" id="MobiDB-lite"/>
    </source>
</evidence>
<organism evidence="2 3">
    <name type="scientific">Oryza sativa subsp. japonica</name>
    <name type="common">Rice</name>
    <dbReference type="NCBI Taxonomy" id="39947"/>
    <lineage>
        <taxon>Eukaryota</taxon>
        <taxon>Viridiplantae</taxon>
        <taxon>Streptophyta</taxon>
        <taxon>Embryophyta</taxon>
        <taxon>Tracheophyta</taxon>
        <taxon>Spermatophyta</taxon>
        <taxon>Magnoliopsida</taxon>
        <taxon>Liliopsida</taxon>
        <taxon>Poales</taxon>
        <taxon>Poaceae</taxon>
        <taxon>BOP clade</taxon>
        <taxon>Oryzoideae</taxon>
        <taxon>Oryzeae</taxon>
        <taxon>Oryzinae</taxon>
        <taxon>Oryza</taxon>
        <taxon>Oryza sativa</taxon>
    </lineage>
</organism>
<evidence type="ECO:0000313" key="2">
    <source>
        <dbReference type="EMBL" id="BAS79323.1"/>
    </source>
</evidence>
<reference evidence="2 3" key="3">
    <citation type="journal article" date="2013" name="Rice">
        <title>Improvement of the Oryza sativa Nipponbare reference genome using next generation sequence and optical map data.</title>
        <authorList>
            <person name="Kawahara Y."/>
            <person name="de la Bastide M."/>
            <person name="Hamilton J.P."/>
            <person name="Kanamori H."/>
            <person name="McCombie W.R."/>
            <person name="Ouyang S."/>
            <person name="Schwartz D.C."/>
            <person name="Tanaka T."/>
            <person name="Wu J."/>
            <person name="Zhou S."/>
            <person name="Childs K.L."/>
            <person name="Davidson R.M."/>
            <person name="Lin H."/>
            <person name="Quesada-Ocampo L."/>
            <person name="Vaillancourt B."/>
            <person name="Sakai H."/>
            <person name="Lee S.S."/>
            <person name="Kim J."/>
            <person name="Numa H."/>
            <person name="Itoh T."/>
            <person name="Buell C.R."/>
            <person name="Matsumoto T."/>
        </authorList>
    </citation>
    <scope>NUCLEOTIDE SEQUENCE [LARGE SCALE GENOMIC DNA]</scope>
    <source>
        <strain evidence="3">cv. Nipponbare</strain>
    </source>
</reference>
<protein>
    <submittedName>
        <fullName evidence="2">Os02g0567850 protein</fullName>
    </submittedName>
</protein>
<accession>A0A0P0VKM7</accession>
<proteinExistence type="predicted"/>
<dbReference type="PaxDb" id="39947-A0A0P0VKM7"/>
<evidence type="ECO:0000313" key="3">
    <source>
        <dbReference type="Proteomes" id="UP000059680"/>
    </source>
</evidence>
<gene>
    <name evidence="2" type="ordered locus">Os02g0567850</name>
    <name evidence="2" type="ORF">OSNPB_020567850</name>
</gene>
<dbReference type="InParanoid" id="A0A0P0VKM7"/>
<dbReference type="Proteomes" id="UP000059680">
    <property type="component" value="Chromosome 2"/>
</dbReference>
<dbReference type="EMBL" id="AP014958">
    <property type="protein sequence ID" value="BAS79323.1"/>
    <property type="molecule type" value="Genomic_DNA"/>
</dbReference>
<reference evidence="3" key="1">
    <citation type="journal article" date="2005" name="Nature">
        <title>The map-based sequence of the rice genome.</title>
        <authorList>
            <consortium name="International rice genome sequencing project (IRGSP)"/>
            <person name="Matsumoto T."/>
            <person name="Wu J."/>
            <person name="Kanamori H."/>
            <person name="Katayose Y."/>
            <person name="Fujisawa M."/>
            <person name="Namiki N."/>
            <person name="Mizuno H."/>
            <person name="Yamamoto K."/>
            <person name="Antonio B.A."/>
            <person name="Baba T."/>
            <person name="Sakata K."/>
            <person name="Nagamura Y."/>
            <person name="Aoki H."/>
            <person name="Arikawa K."/>
            <person name="Arita K."/>
            <person name="Bito T."/>
            <person name="Chiden Y."/>
            <person name="Fujitsuka N."/>
            <person name="Fukunaka R."/>
            <person name="Hamada M."/>
            <person name="Harada C."/>
            <person name="Hayashi A."/>
            <person name="Hijishita S."/>
            <person name="Honda M."/>
            <person name="Hosokawa S."/>
            <person name="Ichikawa Y."/>
            <person name="Idonuma A."/>
            <person name="Iijima M."/>
            <person name="Ikeda M."/>
            <person name="Ikeno M."/>
            <person name="Ito K."/>
            <person name="Ito S."/>
            <person name="Ito T."/>
            <person name="Ito Y."/>
            <person name="Ito Y."/>
            <person name="Iwabuchi A."/>
            <person name="Kamiya K."/>
            <person name="Karasawa W."/>
            <person name="Kurita K."/>
            <person name="Katagiri S."/>
            <person name="Kikuta A."/>
            <person name="Kobayashi H."/>
            <person name="Kobayashi N."/>
            <person name="Machita K."/>
            <person name="Maehara T."/>
            <person name="Masukawa M."/>
            <person name="Mizubayashi T."/>
            <person name="Mukai Y."/>
            <person name="Nagasaki H."/>
            <person name="Nagata Y."/>
            <person name="Naito S."/>
            <person name="Nakashima M."/>
            <person name="Nakama Y."/>
            <person name="Nakamichi Y."/>
            <person name="Nakamura M."/>
            <person name="Meguro A."/>
            <person name="Negishi M."/>
            <person name="Ohta I."/>
            <person name="Ohta T."/>
            <person name="Okamoto M."/>
            <person name="Ono N."/>
            <person name="Saji S."/>
            <person name="Sakaguchi M."/>
            <person name="Sakai K."/>
            <person name="Shibata M."/>
            <person name="Shimokawa T."/>
            <person name="Song J."/>
            <person name="Takazaki Y."/>
            <person name="Terasawa K."/>
            <person name="Tsugane M."/>
            <person name="Tsuji K."/>
            <person name="Ueda S."/>
            <person name="Waki K."/>
            <person name="Yamagata H."/>
            <person name="Yamamoto M."/>
            <person name="Yamamoto S."/>
            <person name="Yamane H."/>
            <person name="Yoshiki S."/>
            <person name="Yoshihara R."/>
            <person name="Yukawa K."/>
            <person name="Zhong H."/>
            <person name="Yano M."/>
            <person name="Yuan Q."/>
            <person name="Ouyang S."/>
            <person name="Liu J."/>
            <person name="Jones K.M."/>
            <person name="Gansberger K."/>
            <person name="Moffat K."/>
            <person name="Hill J."/>
            <person name="Bera J."/>
            <person name="Fadrosh D."/>
            <person name="Jin S."/>
            <person name="Johri S."/>
            <person name="Kim M."/>
            <person name="Overton L."/>
            <person name="Reardon M."/>
            <person name="Tsitrin T."/>
            <person name="Vuong H."/>
            <person name="Weaver B."/>
            <person name="Ciecko A."/>
            <person name="Tallon L."/>
            <person name="Jackson J."/>
            <person name="Pai G."/>
            <person name="Aken S.V."/>
            <person name="Utterback T."/>
            <person name="Reidmuller S."/>
            <person name="Feldblyum T."/>
            <person name="Hsiao J."/>
            <person name="Zismann V."/>
            <person name="Iobst S."/>
            <person name="de Vazeille A.R."/>
            <person name="Buell C.R."/>
            <person name="Ying K."/>
            <person name="Li Y."/>
            <person name="Lu T."/>
            <person name="Huang Y."/>
            <person name="Zhao Q."/>
            <person name="Feng Q."/>
            <person name="Zhang L."/>
            <person name="Zhu J."/>
            <person name="Weng Q."/>
            <person name="Mu J."/>
            <person name="Lu Y."/>
            <person name="Fan D."/>
            <person name="Liu Y."/>
            <person name="Guan J."/>
            <person name="Zhang Y."/>
            <person name="Yu S."/>
            <person name="Liu X."/>
            <person name="Zhang Y."/>
            <person name="Hong G."/>
            <person name="Han B."/>
            <person name="Choisne N."/>
            <person name="Demange N."/>
            <person name="Orjeda G."/>
            <person name="Samain S."/>
            <person name="Cattolico L."/>
            <person name="Pelletier E."/>
            <person name="Couloux A."/>
            <person name="Segurens B."/>
            <person name="Wincker P."/>
            <person name="D'Hont A."/>
            <person name="Scarpelli C."/>
            <person name="Weissenbach J."/>
            <person name="Salanoubat M."/>
            <person name="Quetier F."/>
            <person name="Yu Y."/>
            <person name="Kim H.R."/>
            <person name="Rambo T."/>
            <person name="Currie J."/>
            <person name="Collura K."/>
            <person name="Luo M."/>
            <person name="Yang T."/>
            <person name="Ammiraju J.S.S."/>
            <person name="Engler F."/>
            <person name="Soderlund C."/>
            <person name="Wing R.A."/>
            <person name="Palmer L.E."/>
            <person name="de la Bastide M."/>
            <person name="Spiegel L."/>
            <person name="Nascimento L."/>
            <person name="Zutavern T."/>
            <person name="O'Shaughnessy A."/>
            <person name="Dike S."/>
            <person name="Dedhia N."/>
            <person name="Preston R."/>
            <person name="Balija V."/>
            <person name="McCombie W.R."/>
            <person name="Chow T."/>
            <person name="Chen H."/>
            <person name="Chung M."/>
            <person name="Chen C."/>
            <person name="Shaw J."/>
            <person name="Wu H."/>
            <person name="Hsiao K."/>
            <person name="Chao Y."/>
            <person name="Chu M."/>
            <person name="Cheng C."/>
            <person name="Hour A."/>
            <person name="Lee P."/>
            <person name="Lin S."/>
            <person name="Lin Y."/>
            <person name="Liou J."/>
            <person name="Liu S."/>
            <person name="Hsing Y."/>
            <person name="Raghuvanshi S."/>
            <person name="Mohanty A."/>
            <person name="Bharti A.K."/>
            <person name="Gaur A."/>
            <person name="Gupta V."/>
            <person name="Kumar D."/>
            <person name="Ravi V."/>
            <person name="Vij S."/>
            <person name="Kapur A."/>
            <person name="Khurana P."/>
            <person name="Khurana P."/>
            <person name="Khurana J.P."/>
            <person name="Tyagi A.K."/>
            <person name="Gaikwad K."/>
            <person name="Singh A."/>
            <person name="Dalal V."/>
            <person name="Srivastava S."/>
            <person name="Dixit A."/>
            <person name="Pal A.K."/>
            <person name="Ghazi I.A."/>
            <person name="Yadav M."/>
            <person name="Pandit A."/>
            <person name="Bhargava A."/>
            <person name="Sureshbabu K."/>
            <person name="Batra K."/>
            <person name="Sharma T.R."/>
            <person name="Mohapatra T."/>
            <person name="Singh N.K."/>
            <person name="Messing J."/>
            <person name="Nelson A.B."/>
            <person name="Fuks G."/>
            <person name="Kavchok S."/>
            <person name="Keizer G."/>
            <person name="Linton E."/>
            <person name="Llaca V."/>
            <person name="Song R."/>
            <person name="Tanyolac B."/>
            <person name="Young S."/>
            <person name="Ho-Il K."/>
            <person name="Hahn J.H."/>
            <person name="Sangsakoo G."/>
            <person name="Vanavichit A."/>
            <person name="de Mattos Luiz.A.T."/>
            <person name="Zimmer P.D."/>
            <person name="Malone G."/>
            <person name="Dellagostin O."/>
            <person name="de Oliveira A.C."/>
            <person name="Bevan M."/>
            <person name="Bancroft I."/>
            <person name="Minx P."/>
            <person name="Cordum H."/>
            <person name="Wilson R."/>
            <person name="Cheng Z."/>
            <person name="Jin W."/>
            <person name="Jiang J."/>
            <person name="Leong S.A."/>
            <person name="Iwama H."/>
            <person name="Gojobori T."/>
            <person name="Itoh T."/>
            <person name="Niimura Y."/>
            <person name="Fujii Y."/>
            <person name="Habara T."/>
            <person name="Sakai H."/>
            <person name="Sato Y."/>
            <person name="Wilson G."/>
            <person name="Kumar K."/>
            <person name="McCouch S."/>
            <person name="Juretic N."/>
            <person name="Hoen D."/>
            <person name="Wright S."/>
            <person name="Bruskiewich R."/>
            <person name="Bureau T."/>
            <person name="Miyao A."/>
            <person name="Hirochika H."/>
            <person name="Nishikawa T."/>
            <person name="Kadowaki K."/>
            <person name="Sugiura M."/>
            <person name="Burr B."/>
            <person name="Sasaki T."/>
        </authorList>
    </citation>
    <scope>NUCLEOTIDE SEQUENCE [LARGE SCALE GENOMIC DNA]</scope>
    <source>
        <strain evidence="3">cv. Nipponbare</strain>
    </source>
</reference>